<dbReference type="PANTHER" id="PTHR33386">
    <property type="entry name" value="OS02G0740600 PROTEIN"/>
    <property type="match status" value="1"/>
</dbReference>
<dbReference type="PANTHER" id="PTHR33386:SF26">
    <property type="entry name" value="ANKYRIN REPEAT PROTEIN"/>
    <property type="match status" value="1"/>
</dbReference>
<comment type="caution">
    <text evidence="2">The sequence shown here is derived from an EMBL/GenBank/DDBJ whole genome shotgun (WGS) entry which is preliminary data.</text>
</comment>
<accession>A0AAD9ZPX6</accession>
<evidence type="ECO:0000313" key="3">
    <source>
        <dbReference type="Proteomes" id="UP001281410"/>
    </source>
</evidence>
<feature type="compositionally biased region" description="Basic and acidic residues" evidence="1">
    <location>
        <begin position="27"/>
        <end position="39"/>
    </location>
</feature>
<evidence type="ECO:0000256" key="1">
    <source>
        <dbReference type="SAM" id="MobiDB-lite"/>
    </source>
</evidence>
<dbReference type="EMBL" id="JANJYJ010000009">
    <property type="protein sequence ID" value="KAK3188387.1"/>
    <property type="molecule type" value="Genomic_DNA"/>
</dbReference>
<evidence type="ECO:0000313" key="2">
    <source>
        <dbReference type="EMBL" id="KAK3188387.1"/>
    </source>
</evidence>
<proteinExistence type="predicted"/>
<dbReference type="AlphaFoldDB" id="A0AAD9ZPX6"/>
<dbReference type="Proteomes" id="UP001281410">
    <property type="component" value="Unassembled WGS sequence"/>
</dbReference>
<gene>
    <name evidence="2" type="ORF">Dsin_027948</name>
</gene>
<protein>
    <submittedName>
        <fullName evidence="2">Uncharacterized protein</fullName>
    </submittedName>
</protein>
<organism evidence="2 3">
    <name type="scientific">Dipteronia sinensis</name>
    <dbReference type="NCBI Taxonomy" id="43782"/>
    <lineage>
        <taxon>Eukaryota</taxon>
        <taxon>Viridiplantae</taxon>
        <taxon>Streptophyta</taxon>
        <taxon>Embryophyta</taxon>
        <taxon>Tracheophyta</taxon>
        <taxon>Spermatophyta</taxon>
        <taxon>Magnoliopsida</taxon>
        <taxon>eudicotyledons</taxon>
        <taxon>Gunneridae</taxon>
        <taxon>Pentapetalae</taxon>
        <taxon>rosids</taxon>
        <taxon>malvids</taxon>
        <taxon>Sapindales</taxon>
        <taxon>Sapindaceae</taxon>
        <taxon>Hippocastanoideae</taxon>
        <taxon>Acereae</taxon>
        <taxon>Dipteronia</taxon>
    </lineage>
</organism>
<reference evidence="2" key="1">
    <citation type="journal article" date="2023" name="Plant J.">
        <title>Genome sequences and population genomics provide insights into the demographic history, inbreeding, and mutation load of two 'living fossil' tree species of Dipteronia.</title>
        <authorList>
            <person name="Feng Y."/>
            <person name="Comes H.P."/>
            <person name="Chen J."/>
            <person name="Zhu S."/>
            <person name="Lu R."/>
            <person name="Zhang X."/>
            <person name="Li P."/>
            <person name="Qiu J."/>
            <person name="Olsen K.M."/>
            <person name="Qiu Y."/>
        </authorList>
    </citation>
    <scope>NUCLEOTIDE SEQUENCE</scope>
    <source>
        <strain evidence="2">NBL</strain>
    </source>
</reference>
<feature type="region of interest" description="Disordered" evidence="1">
    <location>
        <begin position="1"/>
        <end position="45"/>
    </location>
</feature>
<name>A0AAD9ZPX6_9ROSI</name>
<sequence length="81" mass="8456">MAADAPSWADQWGAGGISVLGEEEEDTKAKSESKKKTADGKGGFNKAKAAAMVGAHKIKSGASNGFKWVKNQCQKKNSATK</sequence>
<keyword evidence="3" id="KW-1185">Reference proteome</keyword>